<feature type="domain" description="Dihydrodipicolinate reductase N-terminal" evidence="15">
    <location>
        <begin position="3"/>
        <end position="125"/>
    </location>
</feature>
<evidence type="ECO:0000256" key="6">
    <source>
        <dbReference type="ARBA" id="ARBA00022915"/>
    </source>
</evidence>
<keyword evidence="9 14" id="KW-0457">Lysine biosynthesis</keyword>
<feature type="binding site" evidence="14">
    <location>
        <begin position="8"/>
        <end position="13"/>
    </location>
    <ligand>
        <name>NAD(+)</name>
        <dbReference type="ChEBI" id="CHEBI:57540"/>
    </ligand>
</feature>
<keyword evidence="6 14" id="KW-0220">Diaminopimelate biosynthesis</keyword>
<dbReference type="GO" id="GO:0005829">
    <property type="term" value="C:cytosol"/>
    <property type="evidence" value="ECO:0007669"/>
    <property type="project" value="TreeGrafter"/>
</dbReference>
<accession>A0A0Q9YM81</accession>
<dbReference type="PANTHER" id="PTHR20836:SF0">
    <property type="entry name" value="4-HYDROXY-TETRAHYDRODIPICOLINATE REDUCTASE 1, CHLOROPLASTIC-RELATED"/>
    <property type="match status" value="1"/>
</dbReference>
<dbReference type="FunFam" id="3.30.360.10:FF:000004">
    <property type="entry name" value="4-hydroxy-tetrahydrodipicolinate reductase"/>
    <property type="match status" value="1"/>
</dbReference>
<organism evidence="17">
    <name type="scientific">Candidatus Berkiella aquae</name>
    <dbReference type="NCBI Taxonomy" id="295108"/>
    <lineage>
        <taxon>Bacteria</taxon>
        <taxon>Pseudomonadati</taxon>
        <taxon>Pseudomonadota</taxon>
        <taxon>Gammaproteobacteria</taxon>
        <taxon>Candidatus Berkiellales</taxon>
        <taxon>Candidatus Berkiellaceae</taxon>
        <taxon>Candidatus Berkiella</taxon>
    </lineage>
</organism>
<comment type="caution">
    <text evidence="17">The sequence shown here is derived from an EMBL/GenBank/DDBJ whole genome shotgun (WGS) entry which is preliminary data.</text>
</comment>
<dbReference type="PATRIC" id="fig|1590043.3.peg.1049"/>
<feature type="active site" description="Proton donor/acceptor" evidence="14">
    <location>
        <position position="155"/>
    </location>
</feature>
<feature type="binding site" evidence="14">
    <location>
        <begin position="98"/>
        <end position="100"/>
    </location>
    <ligand>
        <name>NAD(+)</name>
        <dbReference type="ChEBI" id="CHEBI:57540"/>
    </ligand>
</feature>
<dbReference type="EMBL" id="LKAJ01000003">
    <property type="protein sequence ID" value="KRG21846.1"/>
    <property type="molecule type" value="Genomic_DNA"/>
</dbReference>
<dbReference type="InterPro" id="IPR022663">
    <property type="entry name" value="DapB_C"/>
</dbReference>
<comment type="subcellular location">
    <subcellularLocation>
        <location evidence="1 14">Cytoplasm</location>
    </subcellularLocation>
</comment>
<dbReference type="GO" id="GO:0009089">
    <property type="term" value="P:lysine biosynthetic process via diaminopimelate"/>
    <property type="evidence" value="ECO:0007669"/>
    <property type="project" value="UniProtKB-UniRule"/>
</dbReference>
<dbReference type="PANTHER" id="PTHR20836">
    <property type="entry name" value="DIHYDRODIPICOLINATE REDUCTASE"/>
    <property type="match status" value="1"/>
</dbReference>
<dbReference type="InterPro" id="IPR000846">
    <property type="entry name" value="DapB_N"/>
</dbReference>
<proteinExistence type="inferred from homology"/>
<evidence type="ECO:0000256" key="8">
    <source>
        <dbReference type="ARBA" id="ARBA00023027"/>
    </source>
</evidence>
<dbReference type="InterPro" id="IPR036291">
    <property type="entry name" value="NAD(P)-bd_dom_sf"/>
</dbReference>
<evidence type="ECO:0000313" key="17">
    <source>
        <dbReference type="EMBL" id="KRG21846.1"/>
    </source>
</evidence>
<dbReference type="GO" id="GO:0050661">
    <property type="term" value="F:NADP binding"/>
    <property type="evidence" value="ECO:0007669"/>
    <property type="project" value="UniProtKB-UniRule"/>
</dbReference>
<dbReference type="CDD" id="cd02274">
    <property type="entry name" value="DHDPR_N"/>
    <property type="match status" value="1"/>
</dbReference>
<keyword evidence="8 14" id="KW-0520">NAD</keyword>
<sequence length="269" mass="28975">MLRIAIAGCAGRMGKALVQAAVLQPEVKLTVATVTHGNPLKNTDVGSIAGIEALHIKPVDDLHKVLDQFDVLIDFTIPASTLLHLSICQKAHKKMVIGTTGFSDEQKHRIQDASNHIPIVFAPNMSIGVNLCYELLKQAAAVLGDTVDIEIIEAHHRHKIDAPSGTALKMGEVIAQTLGRDFNEVAVFDRHGITGERERQTIGFSTIRGGDIAGDHTVLFASSGERIEITHRASSRQAFATGAVHAAKWLEDKQSGLYSMSDVLGLTQP</sequence>
<dbReference type="STRING" id="295108.HT99x_01039"/>
<keyword evidence="5 14" id="KW-0521">NADP</keyword>
<reference evidence="18" key="3">
    <citation type="submission" date="2021-06" db="EMBL/GenBank/DDBJ databases">
        <title>Genomic Description and Analysis of Intracellular Bacteria, Candidatus Berkiella cookevillensis and Candidatus Berkiella aquae.</title>
        <authorList>
            <person name="Kidane D.T."/>
            <person name="Mehari Y.T."/>
            <person name="Rice F.C."/>
            <person name="Arivett B.A."/>
            <person name="Farone A.L."/>
            <person name="Berk S.G."/>
            <person name="Farone M.B."/>
        </authorList>
    </citation>
    <scope>NUCLEOTIDE SEQUENCE</scope>
    <source>
        <strain evidence="18">HT99</strain>
    </source>
</reference>
<comment type="catalytic activity">
    <reaction evidence="13 14">
        <text>(S)-2,3,4,5-tetrahydrodipicolinate + NAD(+) + H2O = (2S,4S)-4-hydroxy-2,3,4,5-tetrahydrodipicolinate + NADH + H(+)</text>
        <dbReference type="Rhea" id="RHEA:35323"/>
        <dbReference type="ChEBI" id="CHEBI:15377"/>
        <dbReference type="ChEBI" id="CHEBI:15378"/>
        <dbReference type="ChEBI" id="CHEBI:16845"/>
        <dbReference type="ChEBI" id="CHEBI:57540"/>
        <dbReference type="ChEBI" id="CHEBI:57945"/>
        <dbReference type="ChEBI" id="CHEBI:67139"/>
        <dbReference type="EC" id="1.17.1.8"/>
    </reaction>
</comment>
<evidence type="ECO:0000256" key="14">
    <source>
        <dbReference type="HAMAP-Rule" id="MF_00102"/>
    </source>
</evidence>
<dbReference type="InterPro" id="IPR023940">
    <property type="entry name" value="DHDPR_bac"/>
</dbReference>
<evidence type="ECO:0000256" key="12">
    <source>
        <dbReference type="ARBA" id="ARBA00049080"/>
    </source>
</evidence>
<keyword evidence="3 14" id="KW-0963">Cytoplasm</keyword>
<comment type="caution">
    <text evidence="14">Lacks conserved residue(s) required for the propagation of feature annotation.</text>
</comment>
<evidence type="ECO:0000256" key="1">
    <source>
        <dbReference type="ARBA" id="ARBA00004496"/>
    </source>
</evidence>
<feature type="binding site" evidence="14">
    <location>
        <position position="156"/>
    </location>
    <ligand>
        <name>(S)-2,3,4,5-tetrahydrodipicolinate</name>
        <dbReference type="ChEBI" id="CHEBI:16845"/>
    </ligand>
</feature>
<reference evidence="17" key="1">
    <citation type="submission" date="2015-09" db="EMBL/GenBank/DDBJ databases">
        <title>Draft Genome Sequences of Two Novel Amoeba-resistant Intranuclear Bacteria, Candidatus Berkiella cookevillensis and Candidatus Berkiella aquae.</title>
        <authorList>
            <person name="Mehari Y.T."/>
            <person name="Arivett B.A."/>
            <person name="Farone A.L."/>
            <person name="Gunderson J.H."/>
            <person name="Farone M.B."/>
        </authorList>
    </citation>
    <scope>NUCLEOTIDE SEQUENCE [LARGE SCALE GENOMIC DNA]</scope>
    <source>
        <strain evidence="17">HT99</strain>
    </source>
</reference>
<evidence type="ECO:0000259" key="15">
    <source>
        <dbReference type="Pfam" id="PF01113"/>
    </source>
</evidence>
<dbReference type="UniPathway" id="UPA00034">
    <property type="reaction ID" value="UER00018"/>
</dbReference>
<feature type="binding site" evidence="14">
    <location>
        <begin position="122"/>
        <end position="125"/>
    </location>
    <ligand>
        <name>NAD(+)</name>
        <dbReference type="ChEBI" id="CHEBI:57540"/>
    </ligand>
</feature>
<gene>
    <name evidence="14 17" type="primary">dapB</name>
    <name evidence="18" type="ORF">HT99x_003400</name>
    <name evidence="17" type="ORF">HT99x_01039</name>
</gene>
<dbReference type="FunFam" id="3.40.50.720:FF:000048">
    <property type="entry name" value="4-hydroxy-tetrahydrodipicolinate reductase"/>
    <property type="match status" value="1"/>
</dbReference>
<comment type="catalytic activity">
    <reaction evidence="12 14">
        <text>(S)-2,3,4,5-tetrahydrodipicolinate + NADP(+) + H2O = (2S,4S)-4-hydroxy-2,3,4,5-tetrahydrodipicolinate + NADPH + H(+)</text>
        <dbReference type="Rhea" id="RHEA:35331"/>
        <dbReference type="ChEBI" id="CHEBI:15377"/>
        <dbReference type="ChEBI" id="CHEBI:15378"/>
        <dbReference type="ChEBI" id="CHEBI:16845"/>
        <dbReference type="ChEBI" id="CHEBI:57783"/>
        <dbReference type="ChEBI" id="CHEBI:58349"/>
        <dbReference type="ChEBI" id="CHEBI:67139"/>
        <dbReference type="EC" id="1.17.1.8"/>
    </reaction>
</comment>
<comment type="subunit">
    <text evidence="14">Homotetramer.</text>
</comment>
<feature type="binding site" evidence="14">
    <location>
        <begin position="165"/>
        <end position="166"/>
    </location>
    <ligand>
        <name>(S)-2,3,4,5-tetrahydrodipicolinate</name>
        <dbReference type="ChEBI" id="CHEBI:16845"/>
    </ligand>
</feature>
<dbReference type="Gene3D" id="3.40.50.720">
    <property type="entry name" value="NAD(P)-binding Rossmann-like Domain"/>
    <property type="match status" value="1"/>
</dbReference>
<evidence type="ECO:0000256" key="11">
    <source>
        <dbReference type="ARBA" id="ARBA00038983"/>
    </source>
</evidence>
<dbReference type="GO" id="GO:0016726">
    <property type="term" value="F:oxidoreductase activity, acting on CH or CH2 groups, NAD or NADP as acceptor"/>
    <property type="evidence" value="ECO:0007669"/>
    <property type="project" value="UniProtKB-UniRule"/>
</dbReference>
<evidence type="ECO:0000256" key="2">
    <source>
        <dbReference type="ARBA" id="ARBA00006642"/>
    </source>
</evidence>
<keyword evidence="19" id="KW-1185">Reference proteome</keyword>
<evidence type="ECO:0000256" key="9">
    <source>
        <dbReference type="ARBA" id="ARBA00023154"/>
    </source>
</evidence>
<keyword evidence="4 14" id="KW-0028">Amino-acid biosynthesis</keyword>
<dbReference type="Proteomes" id="UP000051497">
    <property type="component" value="Unassembled WGS sequence"/>
</dbReference>
<name>A0A0Q9YM81_9GAMM</name>
<dbReference type="Gene3D" id="3.30.360.10">
    <property type="entry name" value="Dihydrodipicolinate Reductase, domain 2"/>
    <property type="match status" value="1"/>
</dbReference>
<dbReference type="GO" id="GO:0051287">
    <property type="term" value="F:NAD binding"/>
    <property type="evidence" value="ECO:0007669"/>
    <property type="project" value="UniProtKB-UniRule"/>
</dbReference>
<evidence type="ECO:0000256" key="7">
    <source>
        <dbReference type="ARBA" id="ARBA00023002"/>
    </source>
</evidence>
<dbReference type="Pfam" id="PF05173">
    <property type="entry name" value="DapB_C"/>
    <property type="match status" value="1"/>
</dbReference>
<dbReference type="GO" id="GO:0008839">
    <property type="term" value="F:4-hydroxy-tetrahydrodipicolinate reductase"/>
    <property type="evidence" value="ECO:0007669"/>
    <property type="project" value="UniProtKB-UniRule"/>
</dbReference>
<dbReference type="PROSITE" id="PS01298">
    <property type="entry name" value="DAPB"/>
    <property type="match status" value="1"/>
</dbReference>
<dbReference type="PIRSF" id="PIRSF000161">
    <property type="entry name" value="DHPR"/>
    <property type="match status" value="1"/>
</dbReference>
<evidence type="ECO:0000256" key="3">
    <source>
        <dbReference type="ARBA" id="ARBA00022490"/>
    </source>
</evidence>
<reference evidence="18" key="2">
    <citation type="journal article" date="2016" name="Genome Announc.">
        <title>Draft Genome Sequences of Two Novel Amoeba-Resistant Intranuclear Bacteria, 'Candidatus Berkiella cookevillensis' and 'Candidatus Berkiella aquae'.</title>
        <authorList>
            <person name="Mehari Y.T."/>
            <person name="Arivett B.A."/>
            <person name="Farone A.L."/>
            <person name="Gunderson J.H."/>
            <person name="Farone M.B."/>
        </authorList>
    </citation>
    <scope>NUCLEOTIDE SEQUENCE</scope>
    <source>
        <strain evidence="18">HT99</strain>
    </source>
</reference>
<dbReference type="Pfam" id="PF01113">
    <property type="entry name" value="DapB_N"/>
    <property type="match status" value="1"/>
</dbReference>
<dbReference type="SUPFAM" id="SSF51735">
    <property type="entry name" value="NAD(P)-binding Rossmann-fold domains"/>
    <property type="match status" value="1"/>
</dbReference>
<dbReference type="EC" id="1.17.1.8" evidence="11 14"/>
<evidence type="ECO:0000256" key="13">
    <source>
        <dbReference type="ARBA" id="ARBA00049396"/>
    </source>
</evidence>
<comment type="similarity">
    <text evidence="2 14">Belongs to the DapB family.</text>
</comment>
<evidence type="ECO:0000256" key="4">
    <source>
        <dbReference type="ARBA" id="ARBA00022605"/>
    </source>
</evidence>
<keyword evidence="7 14" id="KW-0560">Oxidoreductase</keyword>
<protein>
    <recommendedName>
        <fullName evidence="11 14">4-hydroxy-tetrahydrodipicolinate reductase</fullName>
        <shortName evidence="14">HTPA reductase</shortName>
        <ecNumber evidence="11 14">1.17.1.8</ecNumber>
    </recommendedName>
</protein>
<evidence type="ECO:0000259" key="16">
    <source>
        <dbReference type="Pfam" id="PF05173"/>
    </source>
</evidence>
<dbReference type="EMBL" id="LKAJ02000001">
    <property type="protein sequence ID" value="MCS5710463.1"/>
    <property type="molecule type" value="Genomic_DNA"/>
</dbReference>
<feature type="domain" description="Dihydrodipicolinate reductase C-terminal" evidence="16">
    <location>
        <begin position="128"/>
        <end position="264"/>
    </location>
</feature>
<dbReference type="AlphaFoldDB" id="A0A0Q9YM81"/>
<evidence type="ECO:0000313" key="19">
    <source>
        <dbReference type="Proteomes" id="UP000051497"/>
    </source>
</evidence>
<dbReference type="SUPFAM" id="SSF55347">
    <property type="entry name" value="Glyceraldehyde-3-phosphate dehydrogenase-like, C-terminal domain"/>
    <property type="match status" value="1"/>
</dbReference>
<comment type="function">
    <text evidence="14">Catalyzes the conversion of 4-hydroxy-tetrahydrodipicolinate (HTPA) to tetrahydrodipicolinate.</text>
</comment>
<evidence type="ECO:0000256" key="10">
    <source>
        <dbReference type="ARBA" id="ARBA00037922"/>
    </source>
</evidence>
<evidence type="ECO:0000313" key="18">
    <source>
        <dbReference type="EMBL" id="MCS5710463.1"/>
    </source>
</evidence>
<dbReference type="RefSeq" id="WP_075065670.1">
    <property type="nucleotide sequence ID" value="NZ_LKAJ02000001.1"/>
</dbReference>
<comment type="pathway">
    <text evidence="10 14">Amino-acid biosynthesis; L-lysine biosynthesis via DAP pathway; (S)-tetrahydrodipicolinate from L-aspartate: step 4/4.</text>
</comment>
<comment type="caution">
    <text evidence="14">Was originally thought to be a dihydrodipicolinate reductase (DHDPR), catalyzing the conversion of dihydrodipicolinate to tetrahydrodipicolinate. However, it was shown in E.coli that the substrate of the enzymatic reaction is not dihydrodipicolinate (DHDP) but in fact (2S,4S)-4-hydroxy-2,3,4,5-tetrahydrodipicolinic acid (HTPA), the product released by the DapA-catalyzed reaction.</text>
</comment>
<dbReference type="GO" id="GO:0019877">
    <property type="term" value="P:diaminopimelate biosynthetic process"/>
    <property type="evidence" value="ECO:0007669"/>
    <property type="project" value="UniProtKB-UniRule"/>
</dbReference>
<dbReference type="OrthoDB" id="9790352at2"/>
<dbReference type="InterPro" id="IPR022664">
    <property type="entry name" value="DapB_N_CS"/>
</dbReference>
<feature type="active site" description="Proton donor" evidence="14">
    <location>
        <position position="159"/>
    </location>
</feature>
<evidence type="ECO:0000256" key="5">
    <source>
        <dbReference type="ARBA" id="ARBA00022857"/>
    </source>
</evidence>
<dbReference type="NCBIfam" id="TIGR00036">
    <property type="entry name" value="dapB"/>
    <property type="match status" value="1"/>
</dbReference>
<dbReference type="HAMAP" id="MF_00102">
    <property type="entry name" value="DapB"/>
    <property type="match status" value="1"/>
</dbReference>